<name>A0A7T8EPL8_9CAUD</name>
<keyword evidence="2" id="KW-1185">Reference proteome</keyword>
<sequence length="97" mass="11090">MTATVKHISVHPNYRRCRVVGIFDDLDKKPDPRKARIDRHVANKQAAGKRETQNVARNSFAYYSPNFQYVKHDPFPEGHGLHGLDLDAILNLPDDPQ</sequence>
<proteinExistence type="predicted"/>
<dbReference type="EMBL" id="MW366843">
    <property type="protein sequence ID" value="QQO90365.1"/>
    <property type="molecule type" value="Genomic_DNA"/>
</dbReference>
<organism evidence="1 2">
    <name type="scientific">Erwinia phage pEa_SNUABM_5</name>
    <dbReference type="NCBI Taxonomy" id="2797313"/>
    <lineage>
        <taxon>Viruses</taxon>
        <taxon>Duplodnaviria</taxon>
        <taxon>Heunggongvirae</taxon>
        <taxon>Uroviricota</taxon>
        <taxon>Caudoviricetes</taxon>
        <taxon>Rivsvirus</taxon>
        <taxon>Rivsvirus SNUABM5</taxon>
    </lineage>
</organism>
<dbReference type="Proteomes" id="UP000596123">
    <property type="component" value="Segment"/>
</dbReference>
<evidence type="ECO:0000313" key="2">
    <source>
        <dbReference type="Proteomes" id="UP000596123"/>
    </source>
</evidence>
<gene>
    <name evidence="1" type="ORF">pEaSNUABM5_00223</name>
</gene>
<evidence type="ECO:0000313" key="1">
    <source>
        <dbReference type="EMBL" id="QQO90365.1"/>
    </source>
</evidence>
<protein>
    <submittedName>
        <fullName evidence="1">Uncharacterized protein</fullName>
    </submittedName>
</protein>
<reference evidence="1 2" key="1">
    <citation type="submission" date="2020-12" db="EMBL/GenBank/DDBJ databases">
        <title>Complete genome sequence of Erwinia phage pEa_SNUABM_5.</title>
        <authorList>
            <person name="Kim S.G."/>
            <person name="Lee S.B."/>
            <person name="Kwon J."/>
            <person name="Park S.C."/>
        </authorList>
    </citation>
    <scope>NUCLEOTIDE SEQUENCE [LARGE SCALE GENOMIC DNA]</scope>
</reference>
<accession>A0A7T8EPL8</accession>